<dbReference type="Pfam" id="PF03489">
    <property type="entry name" value="SapB_2"/>
    <property type="match status" value="1"/>
</dbReference>
<evidence type="ECO:0000313" key="12">
    <source>
        <dbReference type="Proteomes" id="UP000695562"/>
    </source>
</evidence>
<dbReference type="InterPro" id="IPR011001">
    <property type="entry name" value="Saposin-like"/>
</dbReference>
<evidence type="ECO:0000256" key="2">
    <source>
        <dbReference type="ARBA" id="ARBA00022525"/>
    </source>
</evidence>
<dbReference type="InterPro" id="IPR051428">
    <property type="entry name" value="Sphingo_Act-Surfact_Prot"/>
</dbReference>
<keyword evidence="6" id="KW-0325">Glycoprotein</keyword>
<dbReference type="Pfam" id="PF05184">
    <property type="entry name" value="SapB_1"/>
    <property type="match status" value="1"/>
</dbReference>
<dbReference type="FunFam" id="1.10.225.10:FF:000008">
    <property type="entry name" value="Pulmonary surfactant-associated protein B"/>
    <property type="match status" value="1"/>
</dbReference>
<keyword evidence="2" id="KW-0964">Secreted</keyword>
<accession>A0A8J4UW83</accession>
<evidence type="ECO:0000256" key="1">
    <source>
        <dbReference type="ARBA" id="ARBA00004239"/>
    </source>
</evidence>
<dbReference type="AlphaFoldDB" id="A0A8J4UW83"/>
<dbReference type="GO" id="GO:0016020">
    <property type="term" value="C:membrane"/>
    <property type="evidence" value="ECO:0007669"/>
    <property type="project" value="GOC"/>
</dbReference>
<keyword evidence="5" id="KW-1015">Disulfide bond</keyword>
<proteinExistence type="predicted"/>
<evidence type="ECO:0000256" key="5">
    <source>
        <dbReference type="ARBA" id="ARBA00023157"/>
    </source>
</evidence>
<evidence type="ECO:0000256" key="4">
    <source>
        <dbReference type="ARBA" id="ARBA00022737"/>
    </source>
</evidence>
<reference evidence="11" key="1">
    <citation type="submission" date="2020-01" db="EMBL/GenBank/DDBJ databases">
        <title>Development of genomics and gene disruption for Polysphondylium violaceum indicates a role for the polyketide synthase stlB in stalk morphogenesis.</title>
        <authorList>
            <person name="Narita B."/>
            <person name="Kawabe Y."/>
            <person name="Kin K."/>
            <person name="Saito T."/>
            <person name="Gibbs R."/>
            <person name="Kuspa A."/>
            <person name="Muzny D."/>
            <person name="Queller D."/>
            <person name="Richards S."/>
            <person name="Strassman J."/>
            <person name="Sucgang R."/>
            <person name="Worley K."/>
            <person name="Schaap P."/>
        </authorList>
    </citation>
    <scope>NUCLEOTIDE SEQUENCE</scope>
    <source>
        <strain evidence="11">QSvi11</strain>
    </source>
</reference>
<organism evidence="11 12">
    <name type="scientific">Polysphondylium violaceum</name>
    <dbReference type="NCBI Taxonomy" id="133409"/>
    <lineage>
        <taxon>Eukaryota</taxon>
        <taxon>Amoebozoa</taxon>
        <taxon>Evosea</taxon>
        <taxon>Eumycetozoa</taxon>
        <taxon>Dictyostelia</taxon>
        <taxon>Dictyosteliales</taxon>
        <taxon>Dictyosteliaceae</taxon>
        <taxon>Polysphondylium</taxon>
    </lineage>
</organism>
<dbReference type="GO" id="GO:0005764">
    <property type="term" value="C:lysosome"/>
    <property type="evidence" value="ECO:0007669"/>
    <property type="project" value="InterPro"/>
</dbReference>
<dbReference type="PRINTS" id="PR01797">
    <property type="entry name" value="SAPOSIN"/>
</dbReference>
<gene>
    <name evidence="11" type="ORF">CYY_009247</name>
</gene>
<dbReference type="EMBL" id="AJWJ01000663">
    <property type="protein sequence ID" value="KAF2069435.1"/>
    <property type="molecule type" value="Genomic_DNA"/>
</dbReference>
<keyword evidence="12" id="KW-1185">Reference proteome</keyword>
<dbReference type="PROSITE" id="PS50015">
    <property type="entry name" value="SAP_B"/>
    <property type="match status" value="1"/>
</dbReference>
<dbReference type="OrthoDB" id="19956at2759"/>
<comment type="caution">
    <text evidence="11">The sequence shown here is derived from an EMBL/GenBank/DDBJ whole genome shotgun (WGS) entry which is preliminary data.</text>
</comment>
<comment type="subcellular location">
    <subcellularLocation>
        <location evidence="1">Secreted</location>
        <location evidence="1">Extracellular space</location>
    </subcellularLocation>
</comment>
<dbReference type="GO" id="GO:0005576">
    <property type="term" value="C:extracellular region"/>
    <property type="evidence" value="ECO:0007669"/>
    <property type="project" value="UniProtKB-SubCell"/>
</dbReference>
<sequence length="131" mass="14331">MLSILGGCEAKGFGVDVDVAVGTVEECKLCTYFVGEIEGYLENNSTQEEIITYLNNYCDDFFGGVASTCEALVQQYVPLLFTMLANDEDSSVVCKQVHLCDGSSSSSNNSNDETIEKIIKSFVKLAQQREN</sequence>
<evidence type="ECO:0000256" key="6">
    <source>
        <dbReference type="ARBA" id="ARBA00023180"/>
    </source>
</evidence>
<evidence type="ECO:0000259" key="10">
    <source>
        <dbReference type="PROSITE" id="PS50015"/>
    </source>
</evidence>
<evidence type="ECO:0000256" key="7">
    <source>
        <dbReference type="ARBA" id="ARBA00037221"/>
    </source>
</evidence>
<comment type="function">
    <text evidence="7">Pulmonary surfactant-associated proteins promote alveolar stability by lowering the surface tension at the air-liquid interface in the peripheral air spaces. SP-B increases the collapse pressure of palmitic acid to nearly 70 millinewtons per meter.</text>
</comment>
<dbReference type="InterPro" id="IPR008373">
    <property type="entry name" value="Saposin"/>
</dbReference>
<dbReference type="SUPFAM" id="SSF47862">
    <property type="entry name" value="Saposin"/>
    <property type="match status" value="1"/>
</dbReference>
<protein>
    <recommendedName>
        <fullName evidence="8">Pulmonary surfactant-associated protein B</fullName>
    </recommendedName>
    <alternativeName>
        <fullName evidence="9">Pulmonary surfactant-associated proteolipid SPL(Phe)</fullName>
    </alternativeName>
</protein>
<evidence type="ECO:0000313" key="11">
    <source>
        <dbReference type="EMBL" id="KAF2069435.1"/>
    </source>
</evidence>
<dbReference type="InterPro" id="IPR007856">
    <property type="entry name" value="SapB_1"/>
</dbReference>
<keyword evidence="4" id="KW-0677">Repeat</keyword>
<dbReference type="InterPro" id="IPR008139">
    <property type="entry name" value="SaposinB_dom"/>
</dbReference>
<evidence type="ECO:0000256" key="9">
    <source>
        <dbReference type="ARBA" id="ARBA00041785"/>
    </source>
</evidence>
<dbReference type="GO" id="GO:0006665">
    <property type="term" value="P:sphingolipid metabolic process"/>
    <property type="evidence" value="ECO:0007669"/>
    <property type="project" value="InterPro"/>
</dbReference>
<evidence type="ECO:0000256" key="3">
    <source>
        <dbReference type="ARBA" id="ARBA00022729"/>
    </source>
</evidence>
<keyword evidence="3" id="KW-0732">Signal</keyword>
<dbReference type="InterPro" id="IPR008138">
    <property type="entry name" value="SapB_2"/>
</dbReference>
<name>A0A8J4UW83_9MYCE</name>
<dbReference type="Proteomes" id="UP000695562">
    <property type="component" value="Unassembled WGS sequence"/>
</dbReference>
<evidence type="ECO:0000256" key="8">
    <source>
        <dbReference type="ARBA" id="ARBA00041094"/>
    </source>
</evidence>
<dbReference type="PANTHER" id="PTHR11480">
    <property type="entry name" value="SAPOSIN-RELATED"/>
    <property type="match status" value="1"/>
</dbReference>
<feature type="domain" description="Saposin B-type" evidence="10">
    <location>
        <begin position="23"/>
        <end position="104"/>
    </location>
</feature>
<dbReference type="Gene3D" id="1.10.225.10">
    <property type="entry name" value="Saposin-like"/>
    <property type="match status" value="1"/>
</dbReference>
<dbReference type="SMART" id="SM00741">
    <property type="entry name" value="SapB"/>
    <property type="match status" value="1"/>
</dbReference>